<organism evidence="2">
    <name type="scientific">marine metagenome</name>
    <dbReference type="NCBI Taxonomy" id="408172"/>
    <lineage>
        <taxon>unclassified sequences</taxon>
        <taxon>metagenomes</taxon>
        <taxon>ecological metagenomes</taxon>
    </lineage>
</organism>
<sequence>MFNAGGFMFDPGKPKVKFKKKIK</sequence>
<evidence type="ECO:0000313" key="2">
    <source>
        <dbReference type="EMBL" id="SVD56569.1"/>
    </source>
</evidence>
<protein>
    <submittedName>
        <fullName evidence="2">Uncharacterized protein</fullName>
    </submittedName>
</protein>
<feature type="compositionally biased region" description="Basic residues" evidence="1">
    <location>
        <begin position="14"/>
        <end position="23"/>
    </location>
</feature>
<accession>A0A382WD10</accession>
<evidence type="ECO:0000256" key="1">
    <source>
        <dbReference type="SAM" id="MobiDB-lite"/>
    </source>
</evidence>
<name>A0A382WD10_9ZZZZ</name>
<dbReference type="EMBL" id="UINC01158822">
    <property type="protein sequence ID" value="SVD56569.1"/>
    <property type="molecule type" value="Genomic_DNA"/>
</dbReference>
<gene>
    <name evidence="2" type="ORF">METZ01_LOCUS409423</name>
</gene>
<proteinExistence type="predicted"/>
<reference evidence="2" key="1">
    <citation type="submission" date="2018-05" db="EMBL/GenBank/DDBJ databases">
        <authorList>
            <person name="Lanie J.A."/>
            <person name="Ng W.-L."/>
            <person name="Kazmierczak K.M."/>
            <person name="Andrzejewski T.M."/>
            <person name="Davidsen T.M."/>
            <person name="Wayne K.J."/>
            <person name="Tettelin H."/>
            <person name="Glass J.I."/>
            <person name="Rusch D."/>
            <person name="Podicherti R."/>
            <person name="Tsui H.-C.T."/>
            <person name="Winkler M.E."/>
        </authorList>
    </citation>
    <scope>NUCLEOTIDE SEQUENCE</scope>
</reference>
<dbReference type="AlphaFoldDB" id="A0A382WD10"/>
<feature type="region of interest" description="Disordered" evidence="1">
    <location>
        <begin position="1"/>
        <end position="23"/>
    </location>
</feature>